<feature type="chain" id="PRO_5001492864" evidence="2">
    <location>
        <begin position="20"/>
        <end position="71"/>
    </location>
</feature>
<evidence type="ECO:0000256" key="2">
    <source>
        <dbReference type="SAM" id="SignalP"/>
    </source>
</evidence>
<accession>A0A017HQ87</accession>
<dbReference type="AlphaFoldDB" id="A0A017HQ87"/>
<sequence length="71" mass="7389">MARLILFLMLFGALAFAFAAAATAWRALTAPAPSSAPAIREDGMPPAIRNTAYVLLFLLLAGLTSGWLGPA</sequence>
<feature type="transmembrane region" description="Helical" evidence="1">
    <location>
        <begin position="50"/>
        <end position="69"/>
    </location>
</feature>
<keyword evidence="4" id="KW-1185">Reference proteome</keyword>
<gene>
    <name evidence="3" type="ORF">Rumeso_02547</name>
</gene>
<dbReference type="EMBL" id="AOSK01000064">
    <property type="protein sequence ID" value="EYD75929.1"/>
    <property type="molecule type" value="Genomic_DNA"/>
</dbReference>
<keyword evidence="1" id="KW-0812">Transmembrane</keyword>
<organism evidence="3 4">
    <name type="scientific">Rubellimicrobium mesophilum DSM 19309</name>
    <dbReference type="NCBI Taxonomy" id="442562"/>
    <lineage>
        <taxon>Bacteria</taxon>
        <taxon>Pseudomonadati</taxon>
        <taxon>Pseudomonadota</taxon>
        <taxon>Alphaproteobacteria</taxon>
        <taxon>Rhodobacterales</taxon>
        <taxon>Roseobacteraceae</taxon>
        <taxon>Rubellimicrobium</taxon>
    </lineage>
</organism>
<keyword evidence="1" id="KW-1133">Transmembrane helix</keyword>
<comment type="caution">
    <text evidence="3">The sequence shown here is derived from an EMBL/GenBank/DDBJ whole genome shotgun (WGS) entry which is preliminary data.</text>
</comment>
<keyword evidence="1" id="KW-0472">Membrane</keyword>
<keyword evidence="2" id="KW-0732">Signal</keyword>
<dbReference type="STRING" id="442562.Rumeso_02547"/>
<feature type="signal peptide" evidence="2">
    <location>
        <begin position="1"/>
        <end position="19"/>
    </location>
</feature>
<reference evidence="3 4" key="1">
    <citation type="submission" date="2013-02" db="EMBL/GenBank/DDBJ databases">
        <authorList>
            <person name="Fiebig A."/>
            <person name="Goeker M."/>
            <person name="Klenk H.-P.P."/>
        </authorList>
    </citation>
    <scope>NUCLEOTIDE SEQUENCE [LARGE SCALE GENOMIC DNA]</scope>
    <source>
        <strain evidence="3 4">DSM 19309</strain>
    </source>
</reference>
<protein>
    <submittedName>
        <fullName evidence="3">Uncharacterized protein</fullName>
    </submittedName>
</protein>
<dbReference type="Proteomes" id="UP000019666">
    <property type="component" value="Unassembled WGS sequence"/>
</dbReference>
<proteinExistence type="predicted"/>
<dbReference type="RefSeq" id="WP_037280063.1">
    <property type="nucleotide sequence ID" value="NZ_KK088569.1"/>
</dbReference>
<evidence type="ECO:0000313" key="3">
    <source>
        <dbReference type="EMBL" id="EYD75929.1"/>
    </source>
</evidence>
<name>A0A017HQ87_9RHOB</name>
<evidence type="ECO:0000313" key="4">
    <source>
        <dbReference type="Proteomes" id="UP000019666"/>
    </source>
</evidence>
<evidence type="ECO:0000256" key="1">
    <source>
        <dbReference type="SAM" id="Phobius"/>
    </source>
</evidence>
<dbReference type="HOGENOM" id="CLU_202602_0_0_5"/>